<feature type="region of interest" description="Disordered" evidence="1">
    <location>
        <begin position="119"/>
        <end position="260"/>
    </location>
</feature>
<feature type="region of interest" description="Disordered" evidence="1">
    <location>
        <begin position="43"/>
        <end position="94"/>
    </location>
</feature>
<evidence type="ECO:0000313" key="3">
    <source>
        <dbReference type="Proteomes" id="UP001516400"/>
    </source>
</evidence>
<organism evidence="2 3">
    <name type="scientific">Cryptolaemus montrouzieri</name>
    <dbReference type="NCBI Taxonomy" id="559131"/>
    <lineage>
        <taxon>Eukaryota</taxon>
        <taxon>Metazoa</taxon>
        <taxon>Ecdysozoa</taxon>
        <taxon>Arthropoda</taxon>
        <taxon>Hexapoda</taxon>
        <taxon>Insecta</taxon>
        <taxon>Pterygota</taxon>
        <taxon>Neoptera</taxon>
        <taxon>Endopterygota</taxon>
        <taxon>Coleoptera</taxon>
        <taxon>Polyphaga</taxon>
        <taxon>Cucujiformia</taxon>
        <taxon>Coccinelloidea</taxon>
        <taxon>Coccinellidae</taxon>
        <taxon>Scymninae</taxon>
        <taxon>Scymnini</taxon>
        <taxon>Cryptolaemus</taxon>
    </lineage>
</organism>
<feature type="region of interest" description="Disordered" evidence="1">
    <location>
        <begin position="1159"/>
        <end position="1179"/>
    </location>
</feature>
<feature type="compositionally biased region" description="Basic and acidic residues" evidence="1">
    <location>
        <begin position="389"/>
        <end position="399"/>
    </location>
</feature>
<feature type="compositionally biased region" description="Basic and acidic residues" evidence="1">
    <location>
        <begin position="548"/>
        <end position="575"/>
    </location>
</feature>
<evidence type="ECO:0008006" key="4">
    <source>
        <dbReference type="Google" id="ProtNLM"/>
    </source>
</evidence>
<dbReference type="Proteomes" id="UP001516400">
    <property type="component" value="Unassembled WGS sequence"/>
</dbReference>
<feature type="compositionally biased region" description="Basic residues" evidence="1">
    <location>
        <begin position="131"/>
        <end position="141"/>
    </location>
</feature>
<evidence type="ECO:0000256" key="1">
    <source>
        <dbReference type="SAM" id="MobiDB-lite"/>
    </source>
</evidence>
<feature type="region of interest" description="Disordered" evidence="1">
    <location>
        <begin position="853"/>
        <end position="888"/>
    </location>
</feature>
<sequence>MFPNGFLDQNGIYYVNSYDPYSLMVYNAPTYYDTCTRPKKYNSESLVETASTTNEETPQDGVNHNSEAQGDEVQNTALPPANGHPHHPPHMPLPTEYGQVYNVVYPGFFYNGLCPQQDLVNGQNHHSEPKRIKRRRRRKLSSSKPDGLQQNGTTSEYTEDDDTSTDEDDEATQNTPPIEDNAPAVSTLPNNQTNETSEAQTNPENGACDEPTASDRANASCDTENLQNGTSERHSDCNEPDETETAVNSLNLSDTNTSEKKYDLKPDAQEFVPRALRPENLQYIKIPPSFVPVLSPLSAQNYAHGYLPPGIPVNFIPPSHPVYPGYLPGYPNFNPEQIQSPLNVIPQEEEPHPNQPAELAPPAHEIKNKSDIDIRTVVSKLEEVANEPPKAEGSFERRNKYPQHVSPSKKPIRNRNYEERPKFFPKNNRQNGYYQKRPYNKYQNNVHNETQQNHKEIVNEIQNYQKIDEIVPNGVQIHVREIGETQLEASGEKVPEVNTNSQMVQQNQISNGENQVLDDKEVLPNVPNPKAQNEGVKERPHPSPKFNRFRENNEDRNGTGEFRKRWPRKDDRNVQRVDQSVQHPEERANHAYKTNDSPNHKTPRRFGPTSPTKRQINNNYPQENVKKYSETVKRSPQTIKQPISNVAKVVQEIKPVIPEVSNTLTNTQWISVSSKKKRRNKNVEEFEDNAEVIEESPAIKVEEFEQNAYLQNIVDSCPPDVQERQPVLEEPQVEVKVEEVIEIPEKVQSPKKILEVRDLEKELLNSVGIEVKEETPVSPIEESVGQVKSKSKKKSKKTNQKTSVKRVIITDIDLSESIPEDKMEEIIEETQPTPAPIEVETVIEDVIEEQVELVEETPVRDHTENPEKKSKKKKKKQSKGIETTPNSTLSEDTYDLLLENTFSNNSEDKTNMEISQELDLIIQRGMYSSLEEKIKSLNIIPIKQEFFRSMVRSRESSMEKSPEFTKLLANSMPKFKYCMASVEDEAVKYPINNLDQPSTSKNGLFVENLEVNELLKDIYGENGTPEAEIVEILKKVSPPREIKLEINKNSEEIKLYKSRESSVTADETDKEKLYPITQAVKNWMSKTRENTPEVEILKSPSVIFREFREKSSEAENGKRNSVISESDEEITVYSASRNDSDSVDLLDCWENDISIHSGRKSSTEEGCDKESKMNGDNKDGDVIEVYESKYGRNEDFLELQKEIEEKKRLENDARSRNFPKHGALPYRAICCNVM</sequence>
<dbReference type="AlphaFoldDB" id="A0ABD2MVV6"/>
<feature type="compositionally biased region" description="Basic and acidic residues" evidence="1">
    <location>
        <begin position="1161"/>
        <end position="1179"/>
    </location>
</feature>
<feature type="compositionally biased region" description="Basic residues" evidence="1">
    <location>
        <begin position="789"/>
        <end position="799"/>
    </location>
</feature>
<feature type="compositionally biased region" description="Basic residues" evidence="1">
    <location>
        <begin position="869"/>
        <end position="878"/>
    </location>
</feature>
<feature type="compositionally biased region" description="Polar residues" evidence="1">
    <location>
        <begin position="215"/>
        <end position="230"/>
    </location>
</feature>
<comment type="caution">
    <text evidence="2">The sequence shown here is derived from an EMBL/GenBank/DDBJ whole genome shotgun (WGS) entry which is preliminary data.</text>
</comment>
<feature type="compositionally biased region" description="Polar residues" evidence="1">
    <location>
        <begin position="43"/>
        <end position="77"/>
    </location>
</feature>
<keyword evidence="3" id="KW-1185">Reference proteome</keyword>
<proteinExistence type="predicted"/>
<reference evidence="2 3" key="1">
    <citation type="journal article" date="2021" name="BMC Biol.">
        <title>Horizontally acquired antibacterial genes associated with adaptive radiation of ladybird beetles.</title>
        <authorList>
            <person name="Li H.S."/>
            <person name="Tang X.F."/>
            <person name="Huang Y.H."/>
            <person name="Xu Z.Y."/>
            <person name="Chen M.L."/>
            <person name="Du X.Y."/>
            <person name="Qiu B.Y."/>
            <person name="Chen P.T."/>
            <person name="Zhang W."/>
            <person name="Slipinski A."/>
            <person name="Escalona H.E."/>
            <person name="Waterhouse R.M."/>
            <person name="Zwick A."/>
            <person name="Pang H."/>
        </authorList>
    </citation>
    <scope>NUCLEOTIDE SEQUENCE [LARGE SCALE GENOMIC DNA]</scope>
    <source>
        <strain evidence="2">SYSU2018</strain>
    </source>
</reference>
<dbReference type="EMBL" id="JABFTP020000042">
    <property type="protein sequence ID" value="KAL3270615.1"/>
    <property type="molecule type" value="Genomic_DNA"/>
</dbReference>
<evidence type="ECO:0000313" key="2">
    <source>
        <dbReference type="EMBL" id="KAL3270615.1"/>
    </source>
</evidence>
<feature type="compositionally biased region" description="Polar residues" evidence="1">
    <location>
        <begin position="245"/>
        <end position="256"/>
    </location>
</feature>
<accession>A0ABD2MVV6</accession>
<name>A0ABD2MVV6_9CUCU</name>
<feature type="compositionally biased region" description="Polar residues" evidence="1">
    <location>
        <begin position="187"/>
        <end position="204"/>
    </location>
</feature>
<feature type="compositionally biased region" description="Basic and acidic residues" evidence="1">
    <location>
        <begin position="857"/>
        <end position="868"/>
    </location>
</feature>
<feature type="region of interest" description="Disordered" evidence="1">
    <location>
        <begin position="775"/>
        <end position="800"/>
    </location>
</feature>
<feature type="compositionally biased region" description="Acidic residues" evidence="1">
    <location>
        <begin position="157"/>
        <end position="171"/>
    </location>
</feature>
<feature type="region of interest" description="Disordered" evidence="1">
    <location>
        <begin position="511"/>
        <end position="618"/>
    </location>
</feature>
<protein>
    <recommendedName>
        <fullName evidence="4">Titin-like</fullName>
    </recommendedName>
</protein>
<gene>
    <name evidence="2" type="ORF">HHI36_021149</name>
</gene>
<feature type="compositionally biased region" description="Polar residues" evidence="1">
    <location>
        <begin position="609"/>
        <end position="618"/>
    </location>
</feature>
<feature type="region of interest" description="Disordered" evidence="1">
    <location>
        <begin position="383"/>
        <end position="413"/>
    </location>
</feature>